<dbReference type="PRINTS" id="PR00613">
    <property type="entry name" value="MYOGLOBIN"/>
</dbReference>
<comment type="function">
    <text evidence="16">Monomeric heme protein which primary function is to store oxygen and facilitate its diffusion within muscle tissues. Reversibly binds oxygen through a pentacoordinated heme iron and enables its timely and efficient release as needed during periods of heightened demand. Depending on the oxidative conditions of tissues and cells, and in addition to its ability to bind oxygen, it also has a nitrite reductase activity whereby it regulates the production of bioactive nitric oxide. Under stress conditions, like hypoxia and anoxia, it also protects cells against reactive oxygen species thanks to its pseudoperoxidase activity.</text>
</comment>
<evidence type="ECO:0000256" key="7">
    <source>
        <dbReference type="ARBA" id="ARBA00022723"/>
    </source>
</evidence>
<dbReference type="GO" id="GO:0005344">
    <property type="term" value="F:oxygen carrier activity"/>
    <property type="evidence" value="ECO:0007669"/>
    <property type="project" value="UniProtKB-UniRule"/>
</dbReference>
<evidence type="ECO:0000256" key="9">
    <source>
        <dbReference type="ARBA" id="ARBA00023004"/>
    </source>
</evidence>
<evidence type="ECO:0000256" key="2">
    <source>
        <dbReference type="ARBA" id="ARBA00019044"/>
    </source>
</evidence>
<keyword evidence="3 15" id="KW-0813">Transport</keyword>
<evidence type="ECO:0000313" key="18">
    <source>
        <dbReference type="EMBL" id="KAK9540092.1"/>
    </source>
</evidence>
<dbReference type="Proteomes" id="UP001488805">
    <property type="component" value="Unassembled WGS sequence"/>
</dbReference>
<comment type="catalytic activity">
    <reaction evidence="14">
        <text>H2O2 + AH2 = A + 2 H2O</text>
        <dbReference type="Rhea" id="RHEA:30275"/>
        <dbReference type="ChEBI" id="CHEBI:13193"/>
        <dbReference type="ChEBI" id="CHEBI:15377"/>
        <dbReference type="ChEBI" id="CHEBI:16240"/>
        <dbReference type="ChEBI" id="CHEBI:17499"/>
    </reaction>
</comment>
<dbReference type="InterPro" id="IPR009050">
    <property type="entry name" value="Globin-like_sf"/>
</dbReference>
<comment type="similarity">
    <text evidence="1 15">Belongs to the globin family.</text>
</comment>
<evidence type="ECO:0000256" key="3">
    <source>
        <dbReference type="ARBA" id="ARBA00022448"/>
    </source>
</evidence>
<evidence type="ECO:0000256" key="11">
    <source>
        <dbReference type="ARBA" id="ARBA00044498"/>
    </source>
</evidence>
<organism evidence="18 19">
    <name type="scientific">Zoarces viviparus</name>
    <name type="common">Viviparous eelpout</name>
    <name type="synonym">Blennius viviparus</name>
    <dbReference type="NCBI Taxonomy" id="48416"/>
    <lineage>
        <taxon>Eukaryota</taxon>
        <taxon>Metazoa</taxon>
        <taxon>Chordata</taxon>
        <taxon>Craniata</taxon>
        <taxon>Vertebrata</taxon>
        <taxon>Euteleostomi</taxon>
        <taxon>Actinopterygii</taxon>
        <taxon>Neopterygii</taxon>
        <taxon>Teleostei</taxon>
        <taxon>Neoteleostei</taxon>
        <taxon>Acanthomorphata</taxon>
        <taxon>Eupercaria</taxon>
        <taxon>Perciformes</taxon>
        <taxon>Cottioidei</taxon>
        <taxon>Zoarcales</taxon>
        <taxon>Zoarcidae</taxon>
        <taxon>Zoarcinae</taxon>
        <taxon>Zoarces</taxon>
    </lineage>
</organism>
<comment type="caution">
    <text evidence="18">The sequence shown here is derived from an EMBL/GenBank/DDBJ whole genome shotgun (WGS) entry which is preliminary data.</text>
</comment>
<comment type="catalytic activity">
    <reaction evidence="13">
        <text>Fe(III)-heme b-[protein] + nitric oxide + H2O = Fe(II)-heme b-[protein] + nitrite + 2 H(+)</text>
        <dbReference type="Rhea" id="RHEA:77711"/>
        <dbReference type="Rhea" id="RHEA-COMP:18975"/>
        <dbReference type="Rhea" id="RHEA-COMP:18976"/>
        <dbReference type="ChEBI" id="CHEBI:15377"/>
        <dbReference type="ChEBI" id="CHEBI:15378"/>
        <dbReference type="ChEBI" id="CHEBI:16301"/>
        <dbReference type="ChEBI" id="CHEBI:16480"/>
        <dbReference type="ChEBI" id="CHEBI:55376"/>
        <dbReference type="ChEBI" id="CHEBI:60344"/>
    </reaction>
    <physiologicalReaction direction="right-to-left" evidence="13">
        <dbReference type="Rhea" id="RHEA:77713"/>
    </physiologicalReaction>
</comment>
<evidence type="ECO:0000313" key="19">
    <source>
        <dbReference type="Proteomes" id="UP001488805"/>
    </source>
</evidence>
<dbReference type="InterPro" id="IPR002335">
    <property type="entry name" value="Myoglobin"/>
</dbReference>
<keyword evidence="10 16" id="KW-0514">Muscle protein</keyword>
<evidence type="ECO:0000259" key="17">
    <source>
        <dbReference type="PROSITE" id="PS01033"/>
    </source>
</evidence>
<keyword evidence="7 16" id="KW-0479">Metal-binding</keyword>
<keyword evidence="19" id="KW-1185">Reference proteome</keyword>
<evidence type="ECO:0000256" key="8">
    <source>
        <dbReference type="ARBA" id="ARBA00023002"/>
    </source>
</evidence>
<dbReference type="GO" id="GO:0020037">
    <property type="term" value="F:heme binding"/>
    <property type="evidence" value="ECO:0007669"/>
    <property type="project" value="UniProtKB-UniRule"/>
</dbReference>
<dbReference type="GO" id="GO:0019825">
    <property type="term" value="F:oxygen binding"/>
    <property type="evidence" value="ECO:0007669"/>
    <property type="project" value="UniProtKB-UniRule"/>
</dbReference>
<proteinExistence type="inferred from homology"/>
<keyword evidence="8" id="KW-0560">Oxidoreductase</keyword>
<dbReference type="PANTHER" id="PTHR47132">
    <property type="entry name" value="MYOGLOBIN"/>
    <property type="match status" value="1"/>
</dbReference>
<dbReference type="EMBL" id="JBCEZU010000013">
    <property type="protein sequence ID" value="KAK9540092.1"/>
    <property type="molecule type" value="Genomic_DNA"/>
</dbReference>
<keyword evidence="4" id="KW-0963">Cytoplasm</keyword>
<dbReference type="InterPro" id="IPR000971">
    <property type="entry name" value="Globin"/>
</dbReference>
<gene>
    <name evidence="18" type="ORF">VZT92_002562</name>
</gene>
<name>A0AAW1FYP2_ZOAVI</name>
<evidence type="ECO:0000256" key="4">
    <source>
        <dbReference type="ARBA" id="ARBA00022490"/>
    </source>
</evidence>
<evidence type="ECO:0000256" key="12">
    <source>
        <dbReference type="ARBA" id="ARBA00044514"/>
    </source>
</evidence>
<keyword evidence="5 15" id="KW-0349">Heme</keyword>
<accession>A0AAW1FYP2</accession>
<keyword evidence="9 16" id="KW-0408">Iron</keyword>
<dbReference type="Pfam" id="PF00042">
    <property type="entry name" value="Globin"/>
    <property type="match status" value="1"/>
</dbReference>
<dbReference type="GO" id="GO:0070062">
    <property type="term" value="C:extracellular exosome"/>
    <property type="evidence" value="ECO:0007669"/>
    <property type="project" value="TreeGrafter"/>
</dbReference>
<sequence>MDDFDMVLKCWGPVEADYNGYGNLVLTRLFIAHPHTQKLFPKFADIPQGDLPGDGAVSAMGAGVLKNLGEMLRLKGKHAAIIKRLANIHAVQHKVPVCNFKLVGGVLGKLLGEKVGLDADGQEALTRVMAVVVADMEVEYKNLGVTG</sequence>
<reference evidence="18 19" key="1">
    <citation type="journal article" date="2024" name="Genome Biol. Evol.">
        <title>Chromosome-level genome assembly of the viviparous eelpout Zoarces viviparus.</title>
        <authorList>
            <person name="Fuhrmann N."/>
            <person name="Brasseur M.V."/>
            <person name="Bakowski C.E."/>
            <person name="Podsiadlowski L."/>
            <person name="Prost S."/>
            <person name="Krehenwinkel H."/>
            <person name="Mayer C."/>
        </authorList>
    </citation>
    <scope>NUCLEOTIDE SEQUENCE [LARGE SCALE GENOMIC DNA]</scope>
    <source>
        <strain evidence="18">NO-MEL_2022_Ind0_liver</strain>
    </source>
</reference>
<evidence type="ECO:0000256" key="14">
    <source>
        <dbReference type="ARBA" id="ARBA00049931"/>
    </source>
</evidence>
<dbReference type="GO" id="GO:0016491">
    <property type="term" value="F:oxidoreductase activity"/>
    <property type="evidence" value="ECO:0007669"/>
    <property type="project" value="UniProtKB-KW"/>
</dbReference>
<evidence type="ECO:0000256" key="15">
    <source>
        <dbReference type="RuleBase" id="RU000356"/>
    </source>
</evidence>
<protein>
    <recommendedName>
        <fullName evidence="2 16">Myoglobin</fullName>
    </recommendedName>
</protein>
<dbReference type="GO" id="GO:0046872">
    <property type="term" value="F:metal ion binding"/>
    <property type="evidence" value="ECO:0007669"/>
    <property type="project" value="UniProtKB-KW"/>
</dbReference>
<evidence type="ECO:0000256" key="6">
    <source>
        <dbReference type="ARBA" id="ARBA00022621"/>
    </source>
</evidence>
<dbReference type="Gene3D" id="6.10.140.2110">
    <property type="match status" value="1"/>
</dbReference>
<dbReference type="PANTHER" id="PTHR47132:SF1">
    <property type="entry name" value="MYOGLOBIN"/>
    <property type="match status" value="1"/>
</dbReference>
<evidence type="ECO:0000256" key="13">
    <source>
        <dbReference type="ARBA" id="ARBA00048118"/>
    </source>
</evidence>
<evidence type="ECO:0000256" key="16">
    <source>
        <dbReference type="RuleBase" id="RU251113"/>
    </source>
</evidence>
<evidence type="ECO:0000256" key="1">
    <source>
        <dbReference type="ARBA" id="ARBA00008705"/>
    </source>
</evidence>
<dbReference type="Gene3D" id="6.10.140.2100">
    <property type="match status" value="1"/>
</dbReference>
<evidence type="ECO:0000256" key="10">
    <source>
        <dbReference type="ARBA" id="ARBA00023179"/>
    </source>
</evidence>
<comment type="subunit">
    <text evidence="12">Monomeric.</text>
</comment>
<dbReference type="SUPFAM" id="SSF46458">
    <property type="entry name" value="Globin-like"/>
    <property type="match status" value="1"/>
</dbReference>
<dbReference type="AlphaFoldDB" id="A0AAW1FYP2"/>
<keyword evidence="6 15" id="KW-0561">Oxygen transport</keyword>
<comment type="subcellular location">
    <subcellularLocation>
        <location evidence="11">Cytoplasm</location>
        <location evidence="11">Sarcoplasm</location>
    </subcellularLocation>
</comment>
<dbReference type="PROSITE" id="PS01033">
    <property type="entry name" value="GLOBIN"/>
    <property type="match status" value="1"/>
</dbReference>
<evidence type="ECO:0000256" key="5">
    <source>
        <dbReference type="ARBA" id="ARBA00022617"/>
    </source>
</evidence>
<dbReference type="GO" id="GO:0016528">
    <property type="term" value="C:sarcoplasm"/>
    <property type="evidence" value="ECO:0007669"/>
    <property type="project" value="UniProtKB-SubCell"/>
</dbReference>
<feature type="domain" description="Globin" evidence="17">
    <location>
        <begin position="1"/>
        <end position="141"/>
    </location>
</feature>